<dbReference type="GO" id="GO:0005858">
    <property type="term" value="C:axonemal dynein complex"/>
    <property type="evidence" value="ECO:0007669"/>
    <property type="project" value="TreeGrafter"/>
</dbReference>
<dbReference type="GO" id="GO:0045503">
    <property type="term" value="F:dynein light chain binding"/>
    <property type="evidence" value="ECO:0007669"/>
    <property type="project" value="TreeGrafter"/>
</dbReference>
<dbReference type="EMBL" id="CARXXK010000001">
    <property type="protein sequence ID" value="CAI6348073.1"/>
    <property type="molecule type" value="Genomic_DNA"/>
</dbReference>
<dbReference type="GO" id="GO:0120293">
    <property type="term" value="C:dynein axonemal particle"/>
    <property type="evidence" value="ECO:0007669"/>
    <property type="project" value="UniProtKB-SubCell"/>
</dbReference>
<evidence type="ECO:0000256" key="8">
    <source>
        <dbReference type="ARBA" id="ARBA00023212"/>
    </source>
</evidence>
<evidence type="ECO:0000256" key="1">
    <source>
        <dbReference type="ARBA" id="ARBA00004230"/>
    </source>
</evidence>
<organism evidence="11 12">
    <name type="scientific">Macrosiphum euphorbiae</name>
    <name type="common">potato aphid</name>
    <dbReference type="NCBI Taxonomy" id="13131"/>
    <lineage>
        <taxon>Eukaryota</taxon>
        <taxon>Metazoa</taxon>
        <taxon>Ecdysozoa</taxon>
        <taxon>Arthropoda</taxon>
        <taxon>Hexapoda</taxon>
        <taxon>Insecta</taxon>
        <taxon>Pterygota</taxon>
        <taxon>Neoptera</taxon>
        <taxon>Paraneoptera</taxon>
        <taxon>Hemiptera</taxon>
        <taxon>Sternorrhyncha</taxon>
        <taxon>Aphidomorpha</taxon>
        <taxon>Aphidoidea</taxon>
        <taxon>Aphididae</taxon>
        <taxon>Macrosiphini</taxon>
        <taxon>Macrosiphum</taxon>
    </lineage>
</organism>
<gene>
    <name evidence="11" type="ORF">MEUPH1_LOCUS4786</name>
</gene>
<dbReference type="PANTHER" id="PTHR12442:SF12">
    <property type="entry name" value="DYNEIN AXONEMAL INTERMEDIATE CHAIN 4"/>
    <property type="match status" value="1"/>
</dbReference>
<keyword evidence="12" id="KW-1185">Reference proteome</keyword>
<reference evidence="11 12" key="1">
    <citation type="submission" date="2023-01" db="EMBL/GenBank/DDBJ databases">
        <authorList>
            <person name="Whitehead M."/>
        </authorList>
    </citation>
    <scope>NUCLEOTIDE SEQUENCE [LARGE SCALE GENOMIC DNA]</scope>
</reference>
<keyword evidence="8" id="KW-0206">Cytoskeleton</keyword>
<dbReference type="AlphaFoldDB" id="A0AAV0VZ85"/>
<evidence type="ECO:0000256" key="7">
    <source>
        <dbReference type="ARBA" id="ARBA00023069"/>
    </source>
</evidence>
<evidence type="ECO:0000313" key="12">
    <source>
        <dbReference type="Proteomes" id="UP001160148"/>
    </source>
</evidence>
<keyword evidence="9" id="KW-0966">Cell projection</keyword>
<dbReference type="SUPFAM" id="SSF50978">
    <property type="entry name" value="WD40 repeat-like"/>
    <property type="match status" value="1"/>
</dbReference>
<evidence type="ECO:0000256" key="4">
    <source>
        <dbReference type="ARBA" id="ARBA00022574"/>
    </source>
</evidence>
<dbReference type="GO" id="GO:0031514">
    <property type="term" value="C:motile cilium"/>
    <property type="evidence" value="ECO:0007669"/>
    <property type="project" value="UniProtKB-SubCell"/>
</dbReference>
<dbReference type="PANTHER" id="PTHR12442">
    <property type="entry name" value="DYNEIN INTERMEDIATE CHAIN"/>
    <property type="match status" value="1"/>
</dbReference>
<protein>
    <submittedName>
        <fullName evidence="11">Uncharacterized protein</fullName>
    </submittedName>
</protein>
<keyword evidence="4" id="KW-0853">WD repeat</keyword>
<accession>A0AAV0VZ85</accession>
<dbReference type="InterPro" id="IPR050687">
    <property type="entry name" value="Dynein_IC"/>
</dbReference>
<dbReference type="Gene3D" id="2.130.10.10">
    <property type="entry name" value="YVTN repeat-like/Quinoprotein amine dehydrogenase"/>
    <property type="match status" value="1"/>
</dbReference>
<keyword evidence="3" id="KW-0963">Cytoplasm</keyword>
<evidence type="ECO:0000313" key="11">
    <source>
        <dbReference type="EMBL" id="CAI6348073.1"/>
    </source>
</evidence>
<evidence type="ECO:0000256" key="2">
    <source>
        <dbReference type="ARBA" id="ARBA00004430"/>
    </source>
</evidence>
<keyword evidence="5" id="KW-0677">Repeat</keyword>
<dbReference type="Proteomes" id="UP001160148">
    <property type="component" value="Unassembled WGS sequence"/>
</dbReference>
<comment type="caution">
    <text evidence="11">The sequence shown here is derived from an EMBL/GenBank/DDBJ whole genome shotgun (WGS) entry which is preliminary data.</text>
</comment>
<proteinExistence type="predicted"/>
<keyword evidence="7" id="KW-0969">Cilium</keyword>
<dbReference type="InterPro" id="IPR036322">
    <property type="entry name" value="WD40_repeat_dom_sf"/>
</dbReference>
<evidence type="ECO:0000256" key="6">
    <source>
        <dbReference type="ARBA" id="ARBA00022846"/>
    </source>
</evidence>
<keyword evidence="6" id="KW-0282">Flagellum</keyword>
<dbReference type="GO" id="GO:0003341">
    <property type="term" value="P:cilium movement"/>
    <property type="evidence" value="ECO:0007669"/>
    <property type="project" value="TreeGrafter"/>
</dbReference>
<evidence type="ECO:0000256" key="9">
    <source>
        <dbReference type="ARBA" id="ARBA00023273"/>
    </source>
</evidence>
<name>A0AAV0VZ85_9HEMI</name>
<evidence type="ECO:0000256" key="3">
    <source>
        <dbReference type="ARBA" id="ARBA00022490"/>
    </source>
</evidence>
<comment type="subcellular location">
    <subcellularLocation>
        <location evidence="1">Cell projection</location>
        <location evidence="1">Cilium</location>
        <location evidence="1">Flagellum</location>
    </subcellularLocation>
    <subcellularLocation>
        <location evidence="2">Cytoplasm</location>
        <location evidence="2">Cytoskeleton</location>
        <location evidence="2">Cilium axoneme</location>
    </subcellularLocation>
    <subcellularLocation>
        <location evidence="10">Dynein axonemal particle</location>
    </subcellularLocation>
</comment>
<sequence length="273" mass="31523">MACNTSGCISRYCFSHGKFQEKLVIKLNNSLIKEELPEKNLNKSKTYKSVFRATKFIELNQNADLVGTADGFVYSFLYDDLMTRSKKISHFGIIKSLEKSPFSQDVYLTTGCDCNINIWVSDVFIEPVVTLSVGKQIEKAIWNRNVRQLYSIYYCNVFGFSDNCIQIWDLSVTKYEPIFIQKMPNPDQKCTGLEFTEDGKHLCVSDISGKIVVYVLSNISSHDKDDEHYNLVYAIVKIIYGTKYFPSVLIKERKEFAEVFSKLDYEKYGRKYS</sequence>
<evidence type="ECO:0000256" key="5">
    <source>
        <dbReference type="ARBA" id="ARBA00022737"/>
    </source>
</evidence>
<dbReference type="GO" id="GO:0045504">
    <property type="term" value="F:dynein heavy chain binding"/>
    <property type="evidence" value="ECO:0007669"/>
    <property type="project" value="TreeGrafter"/>
</dbReference>
<evidence type="ECO:0000256" key="10">
    <source>
        <dbReference type="ARBA" id="ARBA00024190"/>
    </source>
</evidence>
<dbReference type="InterPro" id="IPR015943">
    <property type="entry name" value="WD40/YVTN_repeat-like_dom_sf"/>
</dbReference>